<evidence type="ECO:0000313" key="2">
    <source>
        <dbReference type="EMBL" id="NVL07921.1"/>
    </source>
</evidence>
<feature type="region of interest" description="Disordered" evidence="1">
    <location>
        <begin position="93"/>
        <end position="114"/>
    </location>
</feature>
<organism evidence="2">
    <name type="scientific">Bradyrhizobium quebecense</name>
    <dbReference type="NCBI Taxonomy" id="2748629"/>
    <lineage>
        <taxon>Bacteria</taxon>
        <taxon>Pseudomonadati</taxon>
        <taxon>Pseudomonadota</taxon>
        <taxon>Alphaproteobacteria</taxon>
        <taxon>Hyphomicrobiales</taxon>
        <taxon>Nitrobacteraceae</taxon>
        <taxon>Bradyrhizobium</taxon>
    </lineage>
</organism>
<protein>
    <submittedName>
        <fullName evidence="2">Uncharacterized protein</fullName>
    </submittedName>
</protein>
<dbReference type="RefSeq" id="WP_176531517.1">
    <property type="nucleotide sequence ID" value="NZ_CP088022.1"/>
</dbReference>
<dbReference type="EMBL" id="JABWSX010000001">
    <property type="protein sequence ID" value="NVL07921.1"/>
    <property type="molecule type" value="Genomic_DNA"/>
</dbReference>
<proteinExistence type="predicted"/>
<accession>A0A974ADQ7</accession>
<reference evidence="2" key="1">
    <citation type="submission" date="2020-06" db="EMBL/GenBank/DDBJ databases">
        <title>Whole Genome Sequence of Bradyrhizobium sp. Strain 66S1MB.</title>
        <authorList>
            <person name="Bromfield E."/>
            <person name="Cloutier S."/>
        </authorList>
    </citation>
    <scope>NUCLEOTIDE SEQUENCE</scope>
    <source>
        <strain evidence="2">66S1MB</strain>
    </source>
</reference>
<name>A0A974ADQ7_9BRAD</name>
<sequence length="114" mass="13129">MTDQLLLRKTVIGGETAPDDYVVIWDGIRIGRIHRQIGLPAGRQAVAWGVSFPGKPQHPSHRGLCRDVEECKQMVKLVWGAIRPTLTEGDIREAREWQERGENRPWNRPTHWQD</sequence>
<dbReference type="AlphaFoldDB" id="A0A974ADQ7"/>
<comment type="caution">
    <text evidence="2">The sequence shown here is derived from an EMBL/GenBank/DDBJ whole genome shotgun (WGS) entry which is preliminary data.</text>
</comment>
<evidence type="ECO:0000256" key="1">
    <source>
        <dbReference type="SAM" id="MobiDB-lite"/>
    </source>
</evidence>
<gene>
    <name evidence="2" type="ORF">HU230_19660</name>
</gene>